<dbReference type="EMBL" id="VUNQ01000014">
    <property type="protein sequence ID" value="MSU01402.1"/>
    <property type="molecule type" value="Genomic_DNA"/>
</dbReference>
<reference evidence="2 3" key="1">
    <citation type="submission" date="2019-09" db="EMBL/GenBank/DDBJ databases">
        <title>In-depth cultivation of the pig gut microbiome towards novel bacterial diversity and tailored functional studies.</title>
        <authorList>
            <person name="Wylensek D."/>
            <person name="Hitch T.C.A."/>
            <person name="Clavel T."/>
        </authorList>
    </citation>
    <scope>NUCLEOTIDE SEQUENCE [LARGE SCALE GENOMIC DNA]</scope>
    <source>
        <strain evidence="2 3">WCA3-693-APC-4?</strain>
    </source>
</reference>
<evidence type="ECO:0000256" key="1">
    <source>
        <dbReference type="SAM" id="Coils"/>
    </source>
</evidence>
<sequence>MQTEKGVSIELEKENVKMEKLNLQLFAENTEVEETQTEETQASEKEFDIQSILNNPEFIKHMESYADKRVTGALTKKEKEYQAQLEAERKKASMTQEELQQEKERELLERENQLKQYELKLSKLDYFKEKGYNIELLDFVGGTDEEEIKSNSDKLIEIVNKAVEKVVQERLKKDAYAPPTTQVEGKLSLADMENMSIEEINKIWDKVAK</sequence>
<proteinExistence type="predicted"/>
<dbReference type="AlphaFoldDB" id="A0A6N7XKU1"/>
<name>A0A6N7XKU1_9FIRM</name>
<protein>
    <submittedName>
        <fullName evidence="2">DUF4355 domain-containing protein</fullName>
    </submittedName>
</protein>
<evidence type="ECO:0000313" key="3">
    <source>
        <dbReference type="Proteomes" id="UP000469523"/>
    </source>
</evidence>
<dbReference type="Pfam" id="PF14265">
    <property type="entry name" value="DUF4355"/>
    <property type="match status" value="1"/>
</dbReference>
<keyword evidence="3" id="KW-1185">Reference proteome</keyword>
<dbReference type="InterPro" id="IPR025580">
    <property type="entry name" value="Gp46"/>
</dbReference>
<organism evidence="2 3">
    <name type="scientific">Tissierella pigra</name>
    <dbReference type="NCBI Taxonomy" id="2607614"/>
    <lineage>
        <taxon>Bacteria</taxon>
        <taxon>Bacillati</taxon>
        <taxon>Bacillota</taxon>
        <taxon>Tissierellia</taxon>
        <taxon>Tissierellales</taxon>
        <taxon>Tissierellaceae</taxon>
        <taxon>Tissierella</taxon>
    </lineage>
</organism>
<dbReference type="Proteomes" id="UP000469523">
    <property type="component" value="Unassembled WGS sequence"/>
</dbReference>
<feature type="coiled-coil region" evidence="1">
    <location>
        <begin position="78"/>
        <end position="120"/>
    </location>
</feature>
<evidence type="ECO:0000313" key="2">
    <source>
        <dbReference type="EMBL" id="MSU01402.1"/>
    </source>
</evidence>
<gene>
    <name evidence="2" type="ORF">FYJ83_07970</name>
</gene>
<keyword evidence="1" id="KW-0175">Coiled coil</keyword>
<accession>A0A6N7XKU1</accession>
<comment type="caution">
    <text evidence="2">The sequence shown here is derived from an EMBL/GenBank/DDBJ whole genome shotgun (WGS) entry which is preliminary data.</text>
</comment>